<dbReference type="Proteomes" id="UP000655751">
    <property type="component" value="Unassembled WGS sequence"/>
</dbReference>
<evidence type="ECO:0000256" key="2">
    <source>
        <dbReference type="SAM" id="Phobius"/>
    </source>
</evidence>
<protein>
    <submittedName>
        <fullName evidence="3">Uncharacterized protein</fullName>
    </submittedName>
</protein>
<feature type="region of interest" description="Disordered" evidence="1">
    <location>
        <begin position="57"/>
        <end position="82"/>
    </location>
</feature>
<gene>
    <name evidence="3" type="ORF">IT779_06295</name>
</gene>
<keyword evidence="2" id="KW-1133">Transmembrane helix</keyword>
<evidence type="ECO:0000313" key="4">
    <source>
        <dbReference type="Proteomes" id="UP000655751"/>
    </source>
</evidence>
<reference evidence="3" key="1">
    <citation type="submission" date="2020-11" db="EMBL/GenBank/DDBJ databases">
        <title>Nocardia NEAU-351.nov., a novel actinomycete isolated from the cow dung.</title>
        <authorList>
            <person name="Zhang X."/>
        </authorList>
    </citation>
    <scope>NUCLEOTIDE SEQUENCE</scope>
    <source>
        <strain evidence="3">NEAU-351</strain>
    </source>
</reference>
<evidence type="ECO:0000256" key="1">
    <source>
        <dbReference type="SAM" id="MobiDB-lite"/>
    </source>
</evidence>
<sequence>MNLVVVIGVVLFIAGVAVVVAGFLRRSGANHHLTVADIQARLASEEDLDTITDRAVGRTSASLRGPRPVTRPGAGISRPAIS</sequence>
<evidence type="ECO:0000313" key="3">
    <source>
        <dbReference type="EMBL" id="MBH0775894.1"/>
    </source>
</evidence>
<dbReference type="RefSeq" id="WP_196148199.1">
    <property type="nucleotide sequence ID" value="NZ_JADMLG010000002.1"/>
</dbReference>
<keyword evidence="4" id="KW-1185">Reference proteome</keyword>
<keyword evidence="2" id="KW-0812">Transmembrane</keyword>
<organism evidence="3 4">
    <name type="scientific">Nocardia bovistercoris</name>
    <dbReference type="NCBI Taxonomy" id="2785916"/>
    <lineage>
        <taxon>Bacteria</taxon>
        <taxon>Bacillati</taxon>
        <taxon>Actinomycetota</taxon>
        <taxon>Actinomycetes</taxon>
        <taxon>Mycobacteriales</taxon>
        <taxon>Nocardiaceae</taxon>
        <taxon>Nocardia</taxon>
    </lineage>
</organism>
<dbReference type="AlphaFoldDB" id="A0A931N1E8"/>
<feature type="transmembrane region" description="Helical" evidence="2">
    <location>
        <begin position="6"/>
        <end position="24"/>
    </location>
</feature>
<keyword evidence="2" id="KW-0472">Membrane</keyword>
<proteinExistence type="predicted"/>
<name>A0A931N1E8_9NOCA</name>
<accession>A0A931N1E8</accession>
<comment type="caution">
    <text evidence="3">The sequence shown here is derived from an EMBL/GenBank/DDBJ whole genome shotgun (WGS) entry which is preliminary data.</text>
</comment>
<dbReference type="EMBL" id="JADMLG010000002">
    <property type="protein sequence ID" value="MBH0775894.1"/>
    <property type="molecule type" value="Genomic_DNA"/>
</dbReference>